<sequence length="149" mass="16185">MIVEPLAGPTDVLVPPKGYLQKLREICTKHGILLIFDEFITGFGRLGKATASEFFGVPLDLITMAKAINNATIMGAVAAQRFVHDTIVDAGRGQCHRTSWLYVLGASGGHGLRPSPRSICTSATSCSIARRRRRRSSRAPCTRCAMRLT</sequence>
<protein>
    <submittedName>
        <fullName evidence="4">Omega-amino acid--pyruvate aminotransferase</fullName>
        <ecNumber evidence="4">2.6.1.18</ecNumber>
    </submittedName>
</protein>
<organism evidence="4 5">
    <name type="scientific">Candidatus Burkholderia pumila</name>
    <dbReference type="NCBI Taxonomy" id="1090375"/>
    <lineage>
        <taxon>Bacteria</taxon>
        <taxon>Pseudomonadati</taxon>
        <taxon>Pseudomonadota</taxon>
        <taxon>Betaproteobacteria</taxon>
        <taxon>Burkholderiales</taxon>
        <taxon>Burkholderiaceae</taxon>
        <taxon>Burkholderia</taxon>
    </lineage>
</organism>
<keyword evidence="5" id="KW-1185">Reference proteome</keyword>
<evidence type="ECO:0000313" key="5">
    <source>
        <dbReference type="Proteomes" id="UP000242951"/>
    </source>
</evidence>
<evidence type="ECO:0000256" key="3">
    <source>
        <dbReference type="ARBA" id="ARBA00022679"/>
    </source>
</evidence>
<dbReference type="Pfam" id="PF00202">
    <property type="entry name" value="Aminotran_3"/>
    <property type="match status" value="1"/>
</dbReference>
<dbReference type="EC" id="2.6.1.18" evidence="4"/>
<dbReference type="PANTHER" id="PTHR11986:SF79">
    <property type="entry name" value="ACETYLORNITHINE AMINOTRANSFERASE, MITOCHONDRIAL"/>
    <property type="match status" value="1"/>
</dbReference>
<dbReference type="GO" id="GO:0016223">
    <property type="term" value="F:beta-alanine:pyruvate transaminase activity"/>
    <property type="evidence" value="ECO:0007669"/>
    <property type="project" value="UniProtKB-EC"/>
</dbReference>
<reference evidence="4 5" key="1">
    <citation type="submission" date="2015-06" db="EMBL/GenBank/DDBJ databases">
        <title>Comparative genomics of Burkholderia leaf nodule symbionts.</title>
        <authorList>
            <person name="Carlier A."/>
            <person name="Eberl L."/>
            <person name="Pinto-Carbo M."/>
        </authorList>
    </citation>
    <scope>NUCLEOTIDE SEQUENCE [LARGE SCALE GENOMIC DNA]</scope>
    <source>
        <strain evidence="4 5">UZHbot3</strain>
    </source>
</reference>
<evidence type="ECO:0000313" key="4">
    <source>
        <dbReference type="EMBL" id="KMQ79909.1"/>
    </source>
</evidence>
<evidence type="ECO:0000256" key="1">
    <source>
        <dbReference type="ARBA" id="ARBA00001933"/>
    </source>
</evidence>
<dbReference type="Proteomes" id="UP000242951">
    <property type="component" value="Unassembled WGS sequence"/>
</dbReference>
<dbReference type="Gene3D" id="3.40.640.10">
    <property type="entry name" value="Type I PLP-dependent aspartate aminotransferase-like (Major domain)"/>
    <property type="match status" value="1"/>
</dbReference>
<dbReference type="PANTHER" id="PTHR11986">
    <property type="entry name" value="AMINOTRANSFERASE CLASS III"/>
    <property type="match status" value="1"/>
</dbReference>
<comment type="caution">
    <text evidence="4">The sequence shown here is derived from an EMBL/GenBank/DDBJ whole genome shotgun (WGS) entry which is preliminary data.</text>
</comment>
<accession>A0ABR5HKN9</accession>
<dbReference type="InterPro" id="IPR015421">
    <property type="entry name" value="PyrdxlP-dep_Trfase_major"/>
</dbReference>
<dbReference type="EMBL" id="LELG01000229">
    <property type="protein sequence ID" value="KMQ79909.1"/>
    <property type="molecule type" value="Genomic_DNA"/>
</dbReference>
<proteinExistence type="predicted"/>
<dbReference type="InterPro" id="IPR015424">
    <property type="entry name" value="PyrdxlP-dep_Trfase"/>
</dbReference>
<keyword evidence="3 4" id="KW-0808">Transferase</keyword>
<dbReference type="InterPro" id="IPR050103">
    <property type="entry name" value="Class-III_PLP-dep_AT"/>
</dbReference>
<comment type="cofactor">
    <cofactor evidence="1">
        <name>pyridoxal 5'-phosphate</name>
        <dbReference type="ChEBI" id="CHEBI:597326"/>
    </cofactor>
</comment>
<keyword evidence="2 4" id="KW-0032">Aminotransferase</keyword>
<name>A0ABR5HKN9_9BURK</name>
<dbReference type="SUPFAM" id="SSF53383">
    <property type="entry name" value="PLP-dependent transferases"/>
    <property type="match status" value="1"/>
</dbReference>
<evidence type="ECO:0000256" key="2">
    <source>
        <dbReference type="ARBA" id="ARBA00022576"/>
    </source>
</evidence>
<dbReference type="InterPro" id="IPR005814">
    <property type="entry name" value="Aminotrans_3"/>
</dbReference>
<gene>
    <name evidence="4" type="ORF">BPMI_00029</name>
</gene>